<dbReference type="InterPro" id="IPR029063">
    <property type="entry name" value="SAM-dependent_MTases_sf"/>
</dbReference>
<sequence>MSTFSEKDFSVSDYLRSRPSYPDKFYEVVDEYHEGPRDRLIDVGCGPGIATFQLADKLKSFKQIIGTDISSTMIERAKSHKEENPEKYGAVTFKVSYADDFGFLKNPDEKCDMVTAVQCVHWLDFESFQKSVAAVLRKGGTFIIWGYADPIFPAYPKLDALLNNFTYGPDHLGPYWEPGRQILRNLLRNLHLKGEFFTDFKEACFDIDYIRTNQTDPLLIEGTVTLSQFQDYLKTWSAFHSWRKIHQQERDITEDFVDNVKLLYPQLKKQSKLQVVWKSFYKLCRKL</sequence>
<dbReference type="OrthoDB" id="10027013at2759"/>
<keyword evidence="2" id="KW-0489">Methyltransferase</keyword>
<comment type="similarity">
    <text evidence="1">Belongs to the methyltransferase superfamily.</text>
</comment>
<dbReference type="EMBL" id="BIMX01000016">
    <property type="protein sequence ID" value="GCF00263.1"/>
    <property type="molecule type" value="Genomic_DNA"/>
</dbReference>
<dbReference type="CDD" id="cd02440">
    <property type="entry name" value="AdoMet_MTases"/>
    <property type="match status" value="1"/>
</dbReference>
<protein>
    <recommendedName>
        <fullName evidence="4">Methyltransferase type 11 domain-containing protein</fullName>
    </recommendedName>
</protein>
<dbReference type="Pfam" id="PF08241">
    <property type="entry name" value="Methyltransf_11"/>
    <property type="match status" value="1"/>
</dbReference>
<dbReference type="PANTHER" id="PTHR44942">
    <property type="entry name" value="METHYLTRANSF_11 DOMAIN-CONTAINING PROTEIN"/>
    <property type="match status" value="1"/>
</dbReference>
<dbReference type="GO" id="GO:0008757">
    <property type="term" value="F:S-adenosylmethionine-dependent methyltransferase activity"/>
    <property type="evidence" value="ECO:0007669"/>
    <property type="project" value="InterPro"/>
</dbReference>
<dbReference type="AlphaFoldDB" id="A0A4C2EDD2"/>
<feature type="domain" description="Methyltransferase type 11" evidence="4">
    <location>
        <begin position="41"/>
        <end position="144"/>
    </location>
</feature>
<dbReference type="SUPFAM" id="SSF53335">
    <property type="entry name" value="S-adenosyl-L-methionine-dependent methyltransferases"/>
    <property type="match status" value="1"/>
</dbReference>
<comment type="caution">
    <text evidence="5">The sequence shown here is derived from an EMBL/GenBank/DDBJ whole genome shotgun (WGS) entry which is preliminary data.</text>
</comment>
<name>A0A4C2EDD2_9SACH</name>
<reference evidence="5 6" key="1">
    <citation type="submission" date="2019-01" db="EMBL/GenBank/DDBJ databases">
        <title>Draft Genome Sequencing of Zygosaccharomyces mellis Ca-7.</title>
        <authorList>
            <person name="Shiwa Y."/>
            <person name="Kanesaki Y."/>
            <person name="Ishige T."/>
            <person name="Mura K."/>
            <person name="Hori T."/>
            <person name="Tamura T."/>
        </authorList>
    </citation>
    <scope>NUCLEOTIDE SEQUENCE [LARGE SCALE GENOMIC DNA]</scope>
    <source>
        <strain evidence="5 6">Ca-7</strain>
    </source>
</reference>
<keyword evidence="3" id="KW-0808">Transferase</keyword>
<evidence type="ECO:0000256" key="1">
    <source>
        <dbReference type="ARBA" id="ARBA00008361"/>
    </source>
</evidence>
<evidence type="ECO:0000259" key="4">
    <source>
        <dbReference type="Pfam" id="PF08241"/>
    </source>
</evidence>
<keyword evidence="6" id="KW-1185">Reference proteome</keyword>
<evidence type="ECO:0000313" key="6">
    <source>
        <dbReference type="Proteomes" id="UP000301737"/>
    </source>
</evidence>
<evidence type="ECO:0000256" key="3">
    <source>
        <dbReference type="ARBA" id="ARBA00022679"/>
    </source>
</evidence>
<accession>A0A4C2EDD2</accession>
<evidence type="ECO:0000313" key="5">
    <source>
        <dbReference type="EMBL" id="GCF00263.1"/>
    </source>
</evidence>
<dbReference type="Gene3D" id="3.40.50.150">
    <property type="entry name" value="Vaccinia Virus protein VP39"/>
    <property type="match status" value="1"/>
</dbReference>
<dbReference type="PANTHER" id="PTHR44942:SF4">
    <property type="entry name" value="METHYLTRANSFERASE TYPE 11 DOMAIN-CONTAINING PROTEIN"/>
    <property type="match status" value="1"/>
</dbReference>
<dbReference type="GO" id="GO:0032259">
    <property type="term" value="P:methylation"/>
    <property type="evidence" value="ECO:0007669"/>
    <property type="project" value="UniProtKB-KW"/>
</dbReference>
<dbReference type="Proteomes" id="UP000301737">
    <property type="component" value="Unassembled WGS sequence"/>
</dbReference>
<gene>
    <name evidence="5" type="ORF">ZYGM_003312</name>
</gene>
<evidence type="ECO:0000256" key="2">
    <source>
        <dbReference type="ARBA" id="ARBA00022603"/>
    </source>
</evidence>
<proteinExistence type="inferred from homology"/>
<dbReference type="InterPro" id="IPR013216">
    <property type="entry name" value="Methyltransf_11"/>
</dbReference>
<dbReference type="InterPro" id="IPR051052">
    <property type="entry name" value="Diverse_substrate_MTase"/>
</dbReference>
<organism evidence="5 6">
    <name type="scientific">Zygosaccharomyces mellis</name>
    <dbReference type="NCBI Taxonomy" id="42258"/>
    <lineage>
        <taxon>Eukaryota</taxon>
        <taxon>Fungi</taxon>
        <taxon>Dikarya</taxon>
        <taxon>Ascomycota</taxon>
        <taxon>Saccharomycotina</taxon>
        <taxon>Saccharomycetes</taxon>
        <taxon>Saccharomycetales</taxon>
        <taxon>Saccharomycetaceae</taxon>
        <taxon>Zygosaccharomyces</taxon>
    </lineage>
</organism>